<dbReference type="PROSITE" id="PS50005">
    <property type="entry name" value="TPR"/>
    <property type="match status" value="1"/>
</dbReference>
<protein>
    <submittedName>
        <fullName evidence="3">HTH-type transcriptional regulator MalT</fullName>
    </submittedName>
</protein>
<dbReference type="OrthoDB" id="9789465at2"/>
<evidence type="ECO:0000313" key="4">
    <source>
        <dbReference type="Proteomes" id="UP000050326"/>
    </source>
</evidence>
<dbReference type="SUPFAM" id="SSF46894">
    <property type="entry name" value="C-terminal effector domain of the bipartite response regulators"/>
    <property type="match status" value="1"/>
</dbReference>
<dbReference type="PANTHER" id="PTHR35807">
    <property type="entry name" value="TRANSCRIPTIONAL REGULATOR REDD-RELATED"/>
    <property type="match status" value="1"/>
</dbReference>
<dbReference type="PANTHER" id="PTHR35807:SF2">
    <property type="entry name" value="TRANSCRIPTIONAL ACTIVATOR DOMAIN"/>
    <property type="match status" value="1"/>
</dbReference>
<dbReference type="STRING" id="36849.OXPF_18730"/>
<dbReference type="Proteomes" id="UP000050326">
    <property type="component" value="Unassembled WGS sequence"/>
</dbReference>
<dbReference type="SMART" id="SM01043">
    <property type="entry name" value="BTAD"/>
    <property type="match status" value="1"/>
</dbReference>
<dbReference type="SMART" id="SM00028">
    <property type="entry name" value="TPR"/>
    <property type="match status" value="2"/>
</dbReference>
<dbReference type="Gene3D" id="3.40.50.300">
    <property type="entry name" value="P-loop containing nucleotide triphosphate hydrolases"/>
    <property type="match status" value="1"/>
</dbReference>
<evidence type="ECO:0000313" key="3">
    <source>
        <dbReference type="EMBL" id="KPU44787.1"/>
    </source>
</evidence>
<feature type="repeat" description="TPR" evidence="1">
    <location>
        <begin position="1022"/>
        <end position="1055"/>
    </location>
</feature>
<evidence type="ECO:0000256" key="1">
    <source>
        <dbReference type="PROSITE-ProRule" id="PRU00339"/>
    </source>
</evidence>
<dbReference type="GO" id="GO:0003677">
    <property type="term" value="F:DNA binding"/>
    <property type="evidence" value="ECO:0007669"/>
    <property type="project" value="InterPro"/>
</dbReference>
<dbReference type="InterPro" id="IPR036388">
    <property type="entry name" value="WH-like_DNA-bd_sf"/>
</dbReference>
<feature type="domain" description="Bacterial transcriptional activator" evidence="2">
    <location>
        <begin position="960"/>
        <end position="1106"/>
    </location>
</feature>
<dbReference type="EMBL" id="LKET01000029">
    <property type="protein sequence ID" value="KPU44787.1"/>
    <property type="molecule type" value="Genomic_DNA"/>
</dbReference>
<dbReference type="GO" id="GO:0006355">
    <property type="term" value="P:regulation of DNA-templated transcription"/>
    <property type="evidence" value="ECO:0007669"/>
    <property type="project" value="InterPro"/>
</dbReference>
<gene>
    <name evidence="3" type="primary">malT_1</name>
    <name evidence="3" type="ORF">OXPF_18730</name>
</gene>
<dbReference type="SUPFAM" id="SSF48452">
    <property type="entry name" value="TPR-like"/>
    <property type="match status" value="1"/>
</dbReference>
<dbReference type="RefSeq" id="WP_054874913.1">
    <property type="nucleotide sequence ID" value="NZ_LKET01000029.1"/>
</dbReference>
<reference evidence="3 4" key="1">
    <citation type="submission" date="2015-09" db="EMBL/GenBank/DDBJ databases">
        <title>Genome sequence of Oxobacter pfennigii DSM 3222.</title>
        <authorList>
            <person name="Poehlein A."/>
            <person name="Bengelsdorf F.R."/>
            <person name="Schiel-Bengelsdorf B."/>
            <person name="Duerre P."/>
            <person name="Daniel R."/>
        </authorList>
    </citation>
    <scope>NUCLEOTIDE SEQUENCE [LARGE SCALE GENOMIC DNA]</scope>
    <source>
        <strain evidence="3 4">DSM 3222</strain>
    </source>
</reference>
<dbReference type="SUPFAM" id="SSF52540">
    <property type="entry name" value="P-loop containing nucleoside triphosphate hydrolases"/>
    <property type="match status" value="1"/>
</dbReference>
<dbReference type="InterPro" id="IPR011990">
    <property type="entry name" value="TPR-like_helical_dom_sf"/>
</dbReference>
<accession>A0A0P9AH55</accession>
<comment type="caution">
    <text evidence="3">The sequence shown here is derived from an EMBL/GenBank/DDBJ whole genome shotgun (WGS) entry which is preliminary data.</text>
</comment>
<organism evidence="3 4">
    <name type="scientific">Oxobacter pfennigii</name>
    <dbReference type="NCBI Taxonomy" id="36849"/>
    <lineage>
        <taxon>Bacteria</taxon>
        <taxon>Bacillati</taxon>
        <taxon>Bacillota</taxon>
        <taxon>Clostridia</taxon>
        <taxon>Eubacteriales</taxon>
        <taxon>Clostridiaceae</taxon>
        <taxon>Oxobacter</taxon>
    </lineage>
</organism>
<dbReference type="Gene3D" id="1.10.10.10">
    <property type="entry name" value="Winged helix-like DNA-binding domain superfamily/Winged helix DNA-binding domain"/>
    <property type="match status" value="1"/>
</dbReference>
<dbReference type="Pfam" id="PF03704">
    <property type="entry name" value="BTAD"/>
    <property type="match status" value="1"/>
</dbReference>
<dbReference type="InterPro" id="IPR005158">
    <property type="entry name" value="BTAD"/>
</dbReference>
<dbReference type="Pfam" id="PF25873">
    <property type="entry name" value="WHD_MalT"/>
    <property type="match status" value="1"/>
</dbReference>
<dbReference type="PATRIC" id="fig|36849.3.peg.1973"/>
<proteinExistence type="predicted"/>
<dbReference type="InterPro" id="IPR059106">
    <property type="entry name" value="WHD_MalT"/>
</dbReference>
<dbReference type="InterPro" id="IPR027417">
    <property type="entry name" value="P-loop_NTPase"/>
</dbReference>
<name>A0A0P9AH55_9CLOT</name>
<dbReference type="AlphaFoldDB" id="A0A0P9AH55"/>
<dbReference type="InterPro" id="IPR016032">
    <property type="entry name" value="Sig_transdc_resp-reg_C-effctor"/>
</dbReference>
<keyword evidence="1" id="KW-0802">TPR repeat</keyword>
<evidence type="ECO:0000259" key="2">
    <source>
        <dbReference type="SMART" id="SM01043"/>
    </source>
</evidence>
<sequence length="1109" mass="126980">MDNIPVLKSKLIMPELSGSFLLTDRLTRLHENMKSCRAVTVCAPAGYGKTTLVVSYFNRQAAMPSRVCWYRLDPEDKNLPVFIAHLKEAVFPAETAEFSESRKALFDNSGMQLQPHNTISMICHEMWAHHSKAGHIRTYIVLDDFQNVVQVQDICDMIRYMLDNLPPSCAIFILNRANLNVFTEKQKLEKKILEIGTDGLAFNNAEIKDLMLSMGQIAADRKVAGFIEKNTEGWIAGIIILCQAVKSKGSDTASIELAKLGHEDALFRYMSMEVLKSVDNVTQDALARLALLQDFSESEASEILEINDIKSLIEQCMGFGMFIQRIPGDPVVYRFHSLFREFLLYILKDRYYEGQIAGLHLQAAQYYMRHATYGRAAEHMAKCGDSASVMDMVTKEGFNKFMIGETGQLKMWLDLLPEDMIRSNPVLLLFKAQLMPNNRQIEMVDTLKEVLNLSLQNNNLAIYYDAASVLIYIFMCSNNMKGLLEMTEGLPKQRQKVSVELRNTLIVLDMVHSIGEEQFSMAEAQSESIIYTLLPEDSKWLYLILSCIIYYCLGKLDNGKRCMETALILDKFKNIEPSRGFILLFLSIILSLKNQRECLPSYIAEILAIGEKYDYEYLSAHGRRLAAFERYLSFEGEASVEMLDHAVFNFRRINNKAMAAACRLLRRLWAIRYNSPVLDLDEAREDLEVIREECPGMMVYEYSLSVLGAIARESGDFNLAEYCLLSSIKEAKAKKGYQVLCGSCFHIAKLYFAGGGTEKGHYYLKQAMELAESNRYFMFWDIHIPTVVEMTLRSIRYGYCTGYAEELLSKFYGSKTVKYLSEKAKAIDESRIEAFVGDFVSTYKADSSEQLYFVKSSLFGKPEISVNGIKVSDAEWKTKKVRGFLEYLLLNSGNTMSKEVLAETFWPGSDSKSAIASQRTALYHLRKILSKYNAEVTGSNAFIYETPEGLQIRKNDILDLDIHEFLRLHSELFSNIVTSQTEQRQADILERMIYVYKGDLMEGSDYGDLVFYERERLKSIFMEVCLNLGSIYIKRGELRRAEEILRRALAAEPYNENICLELLKLYMSQGRKSKSVKLYYSFKKRLEQELDIKVDRRLTEVIQSKRLEK</sequence>
<keyword evidence="4" id="KW-1185">Reference proteome</keyword>
<dbReference type="Gene3D" id="1.25.40.10">
    <property type="entry name" value="Tetratricopeptide repeat domain"/>
    <property type="match status" value="1"/>
</dbReference>
<dbReference type="InterPro" id="IPR019734">
    <property type="entry name" value="TPR_rpt"/>
</dbReference>
<dbReference type="InterPro" id="IPR051677">
    <property type="entry name" value="AfsR-DnrI-RedD_regulator"/>
</dbReference>